<evidence type="ECO:0000256" key="8">
    <source>
        <dbReference type="ARBA" id="ARBA00023136"/>
    </source>
</evidence>
<evidence type="ECO:0000313" key="9">
    <source>
        <dbReference type="EMBL" id="AMB98549.1"/>
    </source>
</evidence>
<dbReference type="OrthoDB" id="2833at2"/>
<organism evidence="9 10">
    <name type="scientific">Aerococcus urinaehominis</name>
    <dbReference type="NCBI Taxonomy" id="128944"/>
    <lineage>
        <taxon>Bacteria</taxon>
        <taxon>Bacillati</taxon>
        <taxon>Bacillota</taxon>
        <taxon>Bacilli</taxon>
        <taxon>Lactobacillales</taxon>
        <taxon>Aerococcaceae</taxon>
        <taxon>Aerococcus</taxon>
    </lineage>
</organism>
<dbReference type="EMBL" id="CP014163">
    <property type="protein sequence ID" value="AMB98549.1"/>
    <property type="molecule type" value="Genomic_DNA"/>
</dbReference>
<keyword evidence="4" id="KW-0762">Sugar transport</keyword>
<keyword evidence="6" id="KW-0769">Symport</keyword>
<comment type="similarity">
    <text evidence="1">Belongs to the KdgT transporter family.</text>
</comment>
<evidence type="ECO:0000256" key="1">
    <source>
        <dbReference type="ARBA" id="ARBA00006430"/>
    </source>
</evidence>
<accession>A0A0X8FJN3</accession>
<evidence type="ECO:0000256" key="2">
    <source>
        <dbReference type="ARBA" id="ARBA00022448"/>
    </source>
</evidence>
<keyword evidence="10" id="KW-1185">Reference proteome</keyword>
<dbReference type="Pfam" id="PF03812">
    <property type="entry name" value="KdgT"/>
    <property type="match status" value="1"/>
</dbReference>
<keyword evidence="7" id="KW-1133">Transmembrane helix</keyword>
<dbReference type="Proteomes" id="UP000062260">
    <property type="component" value="Chromosome"/>
</dbReference>
<evidence type="ECO:0000256" key="5">
    <source>
        <dbReference type="ARBA" id="ARBA00022692"/>
    </source>
</evidence>
<evidence type="ECO:0000256" key="7">
    <source>
        <dbReference type="ARBA" id="ARBA00022989"/>
    </source>
</evidence>
<sequence>MLKFMRKFPGGLLLFPMLLAALFNTFAPSLFPSLGGISEAMFTTKGINYVVGVTCFCSGAGLNLQSLKHVLRKQGVELLVKTIICIAIGILYINLFGLEGVFGISAVAFITALCSTNPALFLSLEQDLGTEDDLLAFGLLGLFCVPAYPMFVFGIAQGGAIDWTPIISTLVPIIAGMIVGNLDPDMAKFLAPGVAVLTPFMGWCFGAGINLFQAVVAGPQGVLLTILFYIVLVPALYLVETKVLKDDGVSSISMSSIAGMSVSVPALIAQTNTSIAPFVESATAQISFGVVLTSIITPILAKKVFNIHADIKHHH</sequence>
<evidence type="ECO:0000256" key="6">
    <source>
        <dbReference type="ARBA" id="ARBA00022847"/>
    </source>
</evidence>
<dbReference type="STRING" id="128944.AWM75_00430"/>
<keyword evidence="2" id="KW-0813">Transport</keyword>
<name>A0A0X8FJN3_9LACT</name>
<gene>
    <name evidence="9" type="ORF">AWM75_00430</name>
</gene>
<evidence type="ECO:0000313" key="10">
    <source>
        <dbReference type="Proteomes" id="UP000062260"/>
    </source>
</evidence>
<keyword evidence="8" id="KW-0472">Membrane</keyword>
<dbReference type="GO" id="GO:0015649">
    <property type="term" value="F:2-keto-3-deoxygluconate:proton symporter activity"/>
    <property type="evidence" value="ECO:0007669"/>
    <property type="project" value="InterPro"/>
</dbReference>
<dbReference type="RefSeq" id="WP_067977208.1">
    <property type="nucleotide sequence ID" value="NZ_FNHJ01000001.1"/>
</dbReference>
<keyword evidence="3" id="KW-1003">Cell membrane</keyword>
<reference evidence="9 10" key="1">
    <citation type="journal article" date="2016" name="Genome Announc.">
        <title>Complete Genome Sequences of Aerococcus christensenii CCUG 28831T, Aerococcus sanguinicola CCUG 43001T, Aerococcus urinae CCUG 36881T, Aerococcus urinaeequi CCUG 28094T, Aerococcus urinaehominis CCUG 42038 BT, and Aerococcus viridans CCUG 4311T.</title>
        <authorList>
            <person name="Carkaci D."/>
            <person name="Dargis R."/>
            <person name="Nielsen X.C."/>
            <person name="Skovgaard O."/>
            <person name="Fuursted K."/>
            <person name="Christensen J.J."/>
        </authorList>
    </citation>
    <scope>NUCLEOTIDE SEQUENCE [LARGE SCALE GENOMIC DNA]</scope>
    <source>
        <strain evidence="9 10">CCUG42038B</strain>
    </source>
</reference>
<dbReference type="AlphaFoldDB" id="A0A0X8FJN3"/>
<dbReference type="GO" id="GO:0016020">
    <property type="term" value="C:membrane"/>
    <property type="evidence" value="ECO:0007669"/>
    <property type="project" value="InterPro"/>
</dbReference>
<protein>
    <submittedName>
        <fullName evidence="9">2-keto-3-deoxygluconate permease</fullName>
    </submittedName>
</protein>
<dbReference type="InterPro" id="IPR004684">
    <property type="entry name" value="2keto-3dGluconate_permease"/>
</dbReference>
<dbReference type="KEGG" id="auh:AWM75_00430"/>
<proteinExistence type="inferred from homology"/>
<evidence type="ECO:0000256" key="3">
    <source>
        <dbReference type="ARBA" id="ARBA00022475"/>
    </source>
</evidence>
<keyword evidence="5" id="KW-0812">Transmembrane</keyword>
<reference evidence="10" key="2">
    <citation type="submission" date="2016-01" db="EMBL/GenBank/DDBJ databases">
        <title>Six Aerococcus type strain genome sequencing and assembly using PacBio and Illumina Hiseq.</title>
        <authorList>
            <person name="Carkaci D."/>
            <person name="Dargis R."/>
            <person name="Nielsen X.C."/>
            <person name="Skovgaard O."/>
            <person name="Fuursted K."/>
            <person name="Christensen J.J."/>
        </authorList>
    </citation>
    <scope>NUCLEOTIDE SEQUENCE [LARGE SCALE GENOMIC DNA]</scope>
    <source>
        <strain evidence="10">CCUG42038B</strain>
    </source>
</reference>
<evidence type="ECO:0000256" key="4">
    <source>
        <dbReference type="ARBA" id="ARBA00022597"/>
    </source>
</evidence>